<keyword evidence="10" id="KW-1185">Reference proteome</keyword>
<dbReference type="Proteomes" id="UP000242180">
    <property type="component" value="Unassembled WGS sequence"/>
</dbReference>
<comment type="pathway">
    <text evidence="2">Protein modification; protein glycosylation.</text>
</comment>
<evidence type="ECO:0000256" key="7">
    <source>
        <dbReference type="PIRSR" id="PIRSR601382-3"/>
    </source>
</evidence>
<dbReference type="GO" id="GO:0016020">
    <property type="term" value="C:membrane"/>
    <property type="evidence" value="ECO:0007669"/>
    <property type="project" value="InterPro"/>
</dbReference>
<dbReference type="SUPFAM" id="SSF48225">
    <property type="entry name" value="Seven-hairpin glycosidases"/>
    <property type="match status" value="1"/>
</dbReference>
<feature type="active site" description="Proton donor" evidence="6">
    <location>
        <position position="150"/>
    </location>
</feature>
<gene>
    <name evidence="9" type="ORF">BCR43DRAFT_514707</name>
</gene>
<proteinExistence type="inferred from homology"/>
<dbReference type="InterPro" id="IPR012341">
    <property type="entry name" value="6hp_glycosidase-like_sf"/>
</dbReference>
<evidence type="ECO:0000256" key="2">
    <source>
        <dbReference type="ARBA" id="ARBA00004922"/>
    </source>
</evidence>
<evidence type="ECO:0000256" key="1">
    <source>
        <dbReference type="ARBA" id="ARBA00001913"/>
    </source>
</evidence>
<evidence type="ECO:0000256" key="4">
    <source>
        <dbReference type="ARBA" id="ARBA00022801"/>
    </source>
</evidence>
<dbReference type="InParanoid" id="A0A1X2HC13"/>
<dbReference type="GO" id="GO:0004571">
    <property type="term" value="F:mannosyl-oligosaccharide 1,2-alpha-mannosidase activity"/>
    <property type="evidence" value="ECO:0007669"/>
    <property type="project" value="InterPro"/>
</dbReference>
<evidence type="ECO:0000256" key="6">
    <source>
        <dbReference type="PIRSR" id="PIRSR601382-1"/>
    </source>
</evidence>
<keyword evidence="8" id="KW-0326">Glycosidase</keyword>
<dbReference type="Pfam" id="PF01532">
    <property type="entry name" value="Glyco_hydro_47"/>
    <property type="match status" value="1"/>
</dbReference>
<dbReference type="InterPro" id="IPR001382">
    <property type="entry name" value="Glyco_hydro_47"/>
</dbReference>
<protein>
    <recommendedName>
        <fullName evidence="8">alpha-1,2-Mannosidase</fullName>
        <ecNumber evidence="8">3.2.1.-</ecNumber>
    </recommendedName>
</protein>
<accession>A0A1X2HC13</accession>
<dbReference type="PRINTS" id="PR00747">
    <property type="entry name" value="GLYHDRLASE47"/>
</dbReference>
<keyword evidence="5 7" id="KW-1015">Disulfide bond</keyword>
<evidence type="ECO:0000256" key="3">
    <source>
        <dbReference type="ARBA" id="ARBA00007658"/>
    </source>
</evidence>
<dbReference type="GO" id="GO:0005975">
    <property type="term" value="P:carbohydrate metabolic process"/>
    <property type="evidence" value="ECO:0007669"/>
    <property type="project" value="InterPro"/>
</dbReference>
<evidence type="ECO:0000313" key="10">
    <source>
        <dbReference type="Proteomes" id="UP000242180"/>
    </source>
</evidence>
<feature type="active site" evidence="6">
    <location>
        <position position="284"/>
    </location>
</feature>
<comment type="caution">
    <text evidence="9">The sequence shown here is derived from an EMBL/GenBank/DDBJ whole genome shotgun (WGS) entry which is preliminary data.</text>
</comment>
<reference evidence="9 10" key="1">
    <citation type="submission" date="2016-07" db="EMBL/GenBank/DDBJ databases">
        <title>Pervasive Adenine N6-methylation of Active Genes in Fungi.</title>
        <authorList>
            <consortium name="DOE Joint Genome Institute"/>
            <person name="Mondo S.J."/>
            <person name="Dannebaum R.O."/>
            <person name="Kuo R.C."/>
            <person name="Labutti K."/>
            <person name="Haridas S."/>
            <person name="Kuo A."/>
            <person name="Salamov A."/>
            <person name="Ahrendt S.R."/>
            <person name="Lipzen A."/>
            <person name="Sullivan W."/>
            <person name="Andreopoulos W.B."/>
            <person name="Clum A."/>
            <person name="Lindquist E."/>
            <person name="Daum C."/>
            <person name="Ramamoorthy G.K."/>
            <person name="Gryganskyi A."/>
            <person name="Culley D."/>
            <person name="Magnuson J.K."/>
            <person name="James T.Y."/>
            <person name="O'Malley M.A."/>
            <person name="Stajich J.E."/>
            <person name="Spatafora J.W."/>
            <person name="Visel A."/>
            <person name="Grigoriev I.V."/>
        </authorList>
    </citation>
    <scope>NUCLEOTIDE SEQUENCE [LARGE SCALE GENOMIC DNA]</scope>
    <source>
        <strain evidence="9 10">NRRL 2496</strain>
    </source>
</reference>
<dbReference type="EC" id="3.2.1.-" evidence="8"/>
<comment type="similarity">
    <text evidence="3 8">Belongs to the glycosyl hydrolase 47 family.</text>
</comment>
<dbReference type="OMA" id="FEWADWE"/>
<dbReference type="GO" id="GO:0036503">
    <property type="term" value="P:ERAD pathway"/>
    <property type="evidence" value="ECO:0007669"/>
    <property type="project" value="UniProtKB-ARBA"/>
</dbReference>
<dbReference type="GO" id="GO:0005783">
    <property type="term" value="C:endoplasmic reticulum"/>
    <property type="evidence" value="ECO:0007669"/>
    <property type="project" value="TreeGrafter"/>
</dbReference>
<feature type="active site" description="Proton donor" evidence="6">
    <location>
        <position position="392"/>
    </location>
</feature>
<sequence length="523" mass="59290">MRRDIPSDASMIMDDRNLKPYISTEKATENNEATMKGSMHHDFHAFRSQLPRIQYDFSEAPTTVEIGRREAIKAAFRHAWNDGYIPYALGHDELQPISKKSKDTFGGWGATLVDGLSTLLTMELHDEFQAILPELAKINFTVNEPISVFESTIRYLGGLLSAYEMTDARYPILLQKAEELGQVLLPAFDTPSGLPPTQWNPVQGMTPANRTLIAEVGTLQLELFTLSAHTGDIIYAEKAQAITDTLRNMGYEHGMHIPGLYPTGIDTNRGRFMDAMCRVGAMGDSVYEYFLKEYILTDGVPQFGRLYLQSVDSIKQHMIQQLPGTELLFLPPFDTKNKRASNVMDHLTCFAPGMFAIGSRLFDRPEDMDIAKGLLEMCVYMYRSSATGLCPETWTVADAEPYNPLTYGMSRSQLSQARDWWYGLATTAAPTRTSPQPPPLQPRVNGLQAADKRYLLRPETLESIYILYRMTGDKKYQEYGWEIFEALEKWCKTDVAYAALRNVEKAPTDHEDRERNQMDSMER</sequence>
<dbReference type="InterPro" id="IPR036026">
    <property type="entry name" value="Seven-hairpin_glycosidases"/>
</dbReference>
<dbReference type="AlphaFoldDB" id="A0A1X2HC13"/>
<keyword evidence="4 8" id="KW-0378">Hydrolase</keyword>
<dbReference type="Gene3D" id="1.50.10.10">
    <property type="match status" value="1"/>
</dbReference>
<feature type="active site" evidence="6">
    <location>
        <position position="459"/>
    </location>
</feature>
<dbReference type="STRING" id="13706.A0A1X2HC13"/>
<dbReference type="GO" id="GO:0005509">
    <property type="term" value="F:calcium ion binding"/>
    <property type="evidence" value="ECO:0007669"/>
    <property type="project" value="InterPro"/>
</dbReference>
<dbReference type="OrthoDB" id="8118055at2759"/>
<evidence type="ECO:0000256" key="8">
    <source>
        <dbReference type="RuleBase" id="RU361193"/>
    </source>
</evidence>
<evidence type="ECO:0000256" key="5">
    <source>
        <dbReference type="ARBA" id="ARBA00023157"/>
    </source>
</evidence>
<dbReference type="PANTHER" id="PTHR11742">
    <property type="entry name" value="MANNOSYL-OLIGOSACCHARIDE ALPHA-1,2-MANNOSIDASE-RELATED"/>
    <property type="match status" value="1"/>
</dbReference>
<evidence type="ECO:0000313" key="9">
    <source>
        <dbReference type="EMBL" id="ORY96290.1"/>
    </source>
</evidence>
<dbReference type="InterPro" id="IPR050749">
    <property type="entry name" value="Glycosyl_Hydrolase_47"/>
</dbReference>
<name>A0A1X2HC13_SYNRA</name>
<dbReference type="PANTHER" id="PTHR11742:SF103">
    <property type="entry name" value="ENDOPLASMIC RETICULUM MANNOSIDASE MNL2-RELATED"/>
    <property type="match status" value="1"/>
</dbReference>
<organism evidence="9 10">
    <name type="scientific">Syncephalastrum racemosum</name>
    <name type="common">Filamentous fungus</name>
    <dbReference type="NCBI Taxonomy" id="13706"/>
    <lineage>
        <taxon>Eukaryota</taxon>
        <taxon>Fungi</taxon>
        <taxon>Fungi incertae sedis</taxon>
        <taxon>Mucoromycota</taxon>
        <taxon>Mucoromycotina</taxon>
        <taxon>Mucoromycetes</taxon>
        <taxon>Mucorales</taxon>
        <taxon>Syncephalastraceae</taxon>
        <taxon>Syncephalastrum</taxon>
    </lineage>
</organism>
<comment type="cofactor">
    <cofactor evidence="1">
        <name>Ca(2+)</name>
        <dbReference type="ChEBI" id="CHEBI:29108"/>
    </cofactor>
</comment>
<feature type="disulfide bond" evidence="7">
    <location>
        <begin position="349"/>
        <end position="378"/>
    </location>
</feature>
<dbReference type="EMBL" id="MCGN01000005">
    <property type="protein sequence ID" value="ORY96290.1"/>
    <property type="molecule type" value="Genomic_DNA"/>
</dbReference>